<gene>
    <name evidence="2" type="ORF">UFOVP614_1</name>
</gene>
<name>A0A6J5N0H3_9CAUD</name>
<feature type="region of interest" description="Disordered" evidence="1">
    <location>
        <begin position="1"/>
        <end position="22"/>
    </location>
</feature>
<feature type="non-terminal residue" evidence="2">
    <location>
        <position position="1"/>
    </location>
</feature>
<dbReference type="EMBL" id="LR796573">
    <property type="protein sequence ID" value="CAB4152228.1"/>
    <property type="molecule type" value="Genomic_DNA"/>
</dbReference>
<sequence length="62" mass="6624">SSANLTAQAPIAPPEAQAQTTSLDNQTINAIGNQAIRTYVVESDVTNNQQRIAAIKQRARFG</sequence>
<reference evidence="2" key="1">
    <citation type="submission" date="2020-04" db="EMBL/GenBank/DDBJ databases">
        <authorList>
            <person name="Chiriac C."/>
            <person name="Salcher M."/>
            <person name="Ghai R."/>
            <person name="Kavagutti S V."/>
        </authorList>
    </citation>
    <scope>NUCLEOTIDE SEQUENCE</scope>
</reference>
<organism evidence="2">
    <name type="scientific">uncultured Caudovirales phage</name>
    <dbReference type="NCBI Taxonomy" id="2100421"/>
    <lineage>
        <taxon>Viruses</taxon>
        <taxon>Duplodnaviria</taxon>
        <taxon>Heunggongvirae</taxon>
        <taxon>Uroviricota</taxon>
        <taxon>Caudoviricetes</taxon>
        <taxon>Peduoviridae</taxon>
        <taxon>Maltschvirus</taxon>
        <taxon>Maltschvirus maltsch</taxon>
    </lineage>
</organism>
<proteinExistence type="predicted"/>
<feature type="compositionally biased region" description="Low complexity" evidence="1">
    <location>
        <begin position="1"/>
        <end position="21"/>
    </location>
</feature>
<protein>
    <submittedName>
        <fullName evidence="2">Uncharacterized protein</fullName>
    </submittedName>
</protein>
<evidence type="ECO:0000256" key="1">
    <source>
        <dbReference type="SAM" id="MobiDB-lite"/>
    </source>
</evidence>
<evidence type="ECO:0000313" key="2">
    <source>
        <dbReference type="EMBL" id="CAB4152228.1"/>
    </source>
</evidence>
<accession>A0A6J5N0H3</accession>